<evidence type="ECO:0000313" key="4">
    <source>
        <dbReference type="WBParaSite" id="PSAMB.scaffold3111size20349.g20436.t1"/>
    </source>
</evidence>
<dbReference type="Proteomes" id="UP000887566">
    <property type="component" value="Unplaced"/>
</dbReference>
<name>A0A914W4D8_9BILA</name>
<feature type="region of interest" description="Disordered" evidence="1">
    <location>
        <begin position="275"/>
        <end position="313"/>
    </location>
</feature>
<dbReference type="AlphaFoldDB" id="A0A914W4D8"/>
<feature type="chain" id="PRO_5037041894" evidence="2">
    <location>
        <begin position="18"/>
        <end position="367"/>
    </location>
</feature>
<dbReference type="WBParaSite" id="PSAMB.scaffold3111size20349.g20436.t1">
    <property type="protein sequence ID" value="PSAMB.scaffold3111size20349.g20436.t1"/>
    <property type="gene ID" value="PSAMB.scaffold3111size20349.g20436"/>
</dbReference>
<accession>A0A914W4D8</accession>
<evidence type="ECO:0000313" key="3">
    <source>
        <dbReference type="Proteomes" id="UP000887566"/>
    </source>
</evidence>
<organism evidence="3 4">
    <name type="scientific">Plectus sambesii</name>
    <dbReference type="NCBI Taxonomy" id="2011161"/>
    <lineage>
        <taxon>Eukaryota</taxon>
        <taxon>Metazoa</taxon>
        <taxon>Ecdysozoa</taxon>
        <taxon>Nematoda</taxon>
        <taxon>Chromadorea</taxon>
        <taxon>Plectida</taxon>
        <taxon>Plectina</taxon>
        <taxon>Plectoidea</taxon>
        <taxon>Plectidae</taxon>
        <taxon>Plectus</taxon>
    </lineage>
</organism>
<feature type="compositionally biased region" description="Polar residues" evidence="1">
    <location>
        <begin position="289"/>
        <end position="313"/>
    </location>
</feature>
<sequence length="367" mass="40739">MLRLVVIVVLCATSAVGNENLDPWEPIGNGGYEDAEQLSEAERIKAIEDYHDDIARAALQALDSKEQKQLQTAGALATSESQGQTIDELPTFDQKRLLGTGSANLFEEARIAILREKFHRVLNHFPTTTTEPSDVDASKQETPAPLKTAKNQFLSESDFEAKVENNESHMKVAGVNYFFPTNARLPPPLEEVEEVLTTAAKQVKPVLQVNSQIVAPTPHFEETYKNKDEKEERHEVVLMSDDERRFLELLASSPTTQSSAIDKLAQSEQYPLTLGDFVDSTSNDRHESSSAAHTPLATTDSTPSPAITTSMPRSQFADVEVGRLLLPTYVHGLEAEDEETLNYAINAARKQPSGGKWLVRYYNKSRR</sequence>
<reference evidence="4" key="1">
    <citation type="submission" date="2022-11" db="UniProtKB">
        <authorList>
            <consortium name="WormBaseParasite"/>
        </authorList>
    </citation>
    <scope>IDENTIFICATION</scope>
</reference>
<keyword evidence="2" id="KW-0732">Signal</keyword>
<evidence type="ECO:0000256" key="2">
    <source>
        <dbReference type="SAM" id="SignalP"/>
    </source>
</evidence>
<proteinExistence type="predicted"/>
<keyword evidence="3" id="KW-1185">Reference proteome</keyword>
<feature type="signal peptide" evidence="2">
    <location>
        <begin position="1"/>
        <end position="17"/>
    </location>
</feature>
<evidence type="ECO:0000256" key="1">
    <source>
        <dbReference type="SAM" id="MobiDB-lite"/>
    </source>
</evidence>
<protein>
    <submittedName>
        <fullName evidence="4">Uncharacterized protein</fullName>
    </submittedName>
</protein>